<gene>
    <name evidence="2" type="ORF">ETSY2_29785</name>
</gene>
<evidence type="ECO:0000256" key="1">
    <source>
        <dbReference type="SAM" id="MobiDB-lite"/>
    </source>
</evidence>
<name>W4M1T3_9BACT</name>
<feature type="region of interest" description="Disordered" evidence="1">
    <location>
        <begin position="1"/>
        <end position="20"/>
    </location>
</feature>
<dbReference type="HOGENOM" id="CLU_2492087_0_0_7"/>
<feature type="compositionally biased region" description="Polar residues" evidence="1">
    <location>
        <begin position="1"/>
        <end position="11"/>
    </location>
</feature>
<accession>W4M1T3</accession>
<comment type="caution">
    <text evidence="2">The sequence shown here is derived from an EMBL/GenBank/DDBJ whole genome shotgun (WGS) entry which is preliminary data.</text>
</comment>
<dbReference type="EMBL" id="AZHX01001259">
    <property type="protein sequence ID" value="ETX04274.1"/>
    <property type="molecule type" value="Genomic_DNA"/>
</dbReference>
<reference evidence="2 3" key="1">
    <citation type="journal article" date="2014" name="Nature">
        <title>An environmental bacterial taxon with a large and distinct metabolic repertoire.</title>
        <authorList>
            <person name="Wilson M.C."/>
            <person name="Mori T."/>
            <person name="Ruckert C."/>
            <person name="Uria A.R."/>
            <person name="Helf M.J."/>
            <person name="Takada K."/>
            <person name="Gernert C."/>
            <person name="Steffens U.A."/>
            <person name="Heycke N."/>
            <person name="Schmitt S."/>
            <person name="Rinke C."/>
            <person name="Helfrich E.J."/>
            <person name="Brachmann A.O."/>
            <person name="Gurgui C."/>
            <person name="Wakimoto T."/>
            <person name="Kracht M."/>
            <person name="Crusemann M."/>
            <person name="Hentschel U."/>
            <person name="Abe I."/>
            <person name="Matsunaga S."/>
            <person name="Kalinowski J."/>
            <person name="Takeyama H."/>
            <person name="Piel J."/>
        </authorList>
    </citation>
    <scope>NUCLEOTIDE SEQUENCE [LARGE SCALE GENOMIC DNA]</scope>
    <source>
        <strain evidence="3">TSY2</strain>
    </source>
</reference>
<dbReference type="Proteomes" id="UP000019140">
    <property type="component" value="Unassembled WGS sequence"/>
</dbReference>
<proteinExistence type="predicted"/>
<protein>
    <submittedName>
        <fullName evidence="2">Uncharacterized protein</fullName>
    </submittedName>
</protein>
<evidence type="ECO:0000313" key="3">
    <source>
        <dbReference type="Proteomes" id="UP000019140"/>
    </source>
</evidence>
<sequence>MDNLDQPQLVSRTAKKSGSKFLPGTRLEQIVNYTEEMLTENKATLNASATYTKTFADHVGVASGVRVRTIAVFFDGRYAHAFPVAP</sequence>
<organism evidence="2 3">
    <name type="scientific">Candidatus Entotheonella gemina</name>
    <dbReference type="NCBI Taxonomy" id="1429439"/>
    <lineage>
        <taxon>Bacteria</taxon>
        <taxon>Pseudomonadati</taxon>
        <taxon>Nitrospinota/Tectimicrobiota group</taxon>
        <taxon>Candidatus Tectimicrobiota</taxon>
        <taxon>Candidatus Entotheonellia</taxon>
        <taxon>Candidatus Entotheonellales</taxon>
        <taxon>Candidatus Entotheonellaceae</taxon>
        <taxon>Candidatus Entotheonella</taxon>
    </lineage>
</organism>
<dbReference type="AlphaFoldDB" id="W4M1T3"/>
<keyword evidence="3" id="KW-1185">Reference proteome</keyword>
<evidence type="ECO:0000313" key="2">
    <source>
        <dbReference type="EMBL" id="ETX04274.1"/>
    </source>
</evidence>